<keyword evidence="9" id="KW-1185">Reference proteome</keyword>
<feature type="transmembrane region" description="Helical" evidence="7">
    <location>
        <begin position="75"/>
        <end position="93"/>
    </location>
</feature>
<evidence type="ECO:0000313" key="8">
    <source>
        <dbReference type="EMBL" id="WPU66683.1"/>
    </source>
</evidence>
<name>A0AAX4HU19_9BACT</name>
<feature type="transmembrane region" description="Helical" evidence="7">
    <location>
        <begin position="233"/>
        <end position="250"/>
    </location>
</feature>
<dbReference type="EMBL" id="CP139487">
    <property type="protein sequence ID" value="WPU66683.1"/>
    <property type="molecule type" value="Genomic_DNA"/>
</dbReference>
<evidence type="ECO:0000256" key="2">
    <source>
        <dbReference type="ARBA" id="ARBA00007977"/>
    </source>
</evidence>
<feature type="transmembrane region" description="Helical" evidence="7">
    <location>
        <begin position="138"/>
        <end position="158"/>
    </location>
</feature>
<feature type="transmembrane region" description="Helical" evidence="7">
    <location>
        <begin position="190"/>
        <end position="212"/>
    </location>
</feature>
<dbReference type="RefSeq" id="WP_321399143.1">
    <property type="nucleotide sequence ID" value="NZ_CP139487.1"/>
</dbReference>
<evidence type="ECO:0000256" key="6">
    <source>
        <dbReference type="ARBA" id="ARBA00023136"/>
    </source>
</evidence>
<comment type="subcellular location">
    <subcellularLocation>
        <location evidence="1">Cell membrane</location>
        <topology evidence="1">Multi-pass membrane protein</topology>
    </subcellularLocation>
</comment>
<evidence type="ECO:0000256" key="3">
    <source>
        <dbReference type="ARBA" id="ARBA00022475"/>
    </source>
</evidence>
<evidence type="ECO:0000256" key="4">
    <source>
        <dbReference type="ARBA" id="ARBA00022692"/>
    </source>
</evidence>
<organism evidence="8 9">
    <name type="scientific">Peredibacter starrii</name>
    <dbReference type="NCBI Taxonomy" id="28202"/>
    <lineage>
        <taxon>Bacteria</taxon>
        <taxon>Pseudomonadati</taxon>
        <taxon>Bdellovibrionota</taxon>
        <taxon>Bacteriovoracia</taxon>
        <taxon>Bacteriovoracales</taxon>
        <taxon>Bacteriovoracaceae</taxon>
        <taxon>Peredibacter</taxon>
    </lineage>
</organism>
<keyword evidence="5 7" id="KW-1133">Transmembrane helix</keyword>
<dbReference type="PANTHER" id="PTHR30106">
    <property type="entry name" value="INNER MEMBRANE PROTEIN YEIH-RELATED"/>
    <property type="match status" value="1"/>
</dbReference>
<proteinExistence type="inferred from homology"/>
<keyword evidence="6 7" id="KW-0472">Membrane</keyword>
<dbReference type="Pfam" id="PF03601">
    <property type="entry name" value="Cons_hypoth698"/>
    <property type="match status" value="1"/>
</dbReference>
<dbReference type="GO" id="GO:0005886">
    <property type="term" value="C:plasma membrane"/>
    <property type="evidence" value="ECO:0007669"/>
    <property type="project" value="UniProtKB-SubCell"/>
</dbReference>
<evidence type="ECO:0000256" key="7">
    <source>
        <dbReference type="SAM" id="Phobius"/>
    </source>
</evidence>
<keyword evidence="4 7" id="KW-0812">Transmembrane</keyword>
<protein>
    <submittedName>
        <fullName evidence="8">Sulfate exporter family transporter</fullName>
    </submittedName>
</protein>
<gene>
    <name evidence="8" type="ORF">SOO65_07985</name>
</gene>
<feature type="transmembrane region" description="Helical" evidence="7">
    <location>
        <begin position="6"/>
        <end position="31"/>
    </location>
</feature>
<dbReference type="InterPro" id="IPR018383">
    <property type="entry name" value="UPF0324_pro"/>
</dbReference>
<accession>A0AAX4HU19</accession>
<evidence type="ECO:0000313" key="9">
    <source>
        <dbReference type="Proteomes" id="UP001324634"/>
    </source>
</evidence>
<dbReference type="Proteomes" id="UP001324634">
    <property type="component" value="Chromosome"/>
</dbReference>
<dbReference type="AlphaFoldDB" id="A0AAX4HU19"/>
<feature type="transmembrane region" description="Helical" evidence="7">
    <location>
        <begin position="51"/>
        <end position="69"/>
    </location>
</feature>
<evidence type="ECO:0000256" key="5">
    <source>
        <dbReference type="ARBA" id="ARBA00022989"/>
    </source>
</evidence>
<sequence length="312" mass="33380">MTLAHFIIPIAALLSLTPWISSGVALVMGLVIALSIGNPYILKIKNWTHKLLAISVIGLGAGMDLGVIAKATKDGFAFTVISISGTFIVGMILGKLLKTEKDTSLLVTVGTAICGGSAIAAVAPVIRAKHHEVTVSLGIVFLLNAAALFIFPAVGHYFHLTQWQFGVWSALAIHDTSSVVGSTLQFGAEALSIGTTVKLTRALWIIPVAMMVSLWGSKTNKEENGEKQKAKRPWFILGFIIAASLVTFFPELKPVGHFVEGLSRKLMVLTLFFIGSGLNRETIRNVGIKPFIQGVVLWIIVAGTSLFFISLS</sequence>
<keyword evidence="3" id="KW-1003">Cell membrane</keyword>
<feature type="transmembrane region" description="Helical" evidence="7">
    <location>
        <begin position="291"/>
        <end position="311"/>
    </location>
</feature>
<comment type="similarity">
    <text evidence="2">Belongs to the UPF0324 family.</text>
</comment>
<evidence type="ECO:0000256" key="1">
    <source>
        <dbReference type="ARBA" id="ARBA00004651"/>
    </source>
</evidence>
<feature type="transmembrane region" description="Helical" evidence="7">
    <location>
        <begin position="105"/>
        <end position="126"/>
    </location>
</feature>
<dbReference type="KEGG" id="psti:SOO65_07985"/>
<feature type="transmembrane region" description="Helical" evidence="7">
    <location>
        <begin position="262"/>
        <end position="279"/>
    </location>
</feature>
<dbReference type="PANTHER" id="PTHR30106:SF1">
    <property type="entry name" value="UPF0324 MEMBRANE PROTEIN FN0533"/>
    <property type="match status" value="1"/>
</dbReference>
<reference evidence="8 9" key="1">
    <citation type="submission" date="2023-11" db="EMBL/GenBank/DDBJ databases">
        <title>Peredibacter starrii A3.12.</title>
        <authorList>
            <person name="Mitchell R.J."/>
        </authorList>
    </citation>
    <scope>NUCLEOTIDE SEQUENCE [LARGE SCALE GENOMIC DNA]</scope>
    <source>
        <strain evidence="8 9">A3.12</strain>
    </source>
</reference>